<dbReference type="InterPro" id="IPR013833">
    <property type="entry name" value="Cyt_c_oxidase_su3_a-hlx"/>
</dbReference>
<feature type="transmembrane region" description="Helical" evidence="7">
    <location>
        <begin position="12"/>
        <end position="35"/>
    </location>
</feature>
<feature type="transmembrane region" description="Helical" evidence="7">
    <location>
        <begin position="55"/>
        <end position="76"/>
    </location>
</feature>
<dbReference type="InterPro" id="IPR024791">
    <property type="entry name" value="Cyt_c/ubiquinol_Oxase_su3"/>
</dbReference>
<evidence type="ECO:0000256" key="3">
    <source>
        <dbReference type="ARBA" id="ARBA00022692"/>
    </source>
</evidence>
<name>A0A1W2AGR7_9BACT</name>
<evidence type="ECO:0000256" key="4">
    <source>
        <dbReference type="ARBA" id="ARBA00022989"/>
    </source>
</evidence>
<keyword evidence="5 7" id="KW-0472">Membrane</keyword>
<evidence type="ECO:0000256" key="2">
    <source>
        <dbReference type="ARBA" id="ARBA00010581"/>
    </source>
</evidence>
<evidence type="ECO:0000256" key="7">
    <source>
        <dbReference type="SAM" id="Phobius"/>
    </source>
</evidence>
<dbReference type="STRING" id="1121400.SAMN02746065_10572"/>
<keyword evidence="10" id="KW-1185">Reference proteome</keyword>
<dbReference type="PROSITE" id="PS50253">
    <property type="entry name" value="COX3"/>
    <property type="match status" value="1"/>
</dbReference>
<feature type="transmembrane region" description="Helical" evidence="7">
    <location>
        <begin position="134"/>
        <end position="162"/>
    </location>
</feature>
<dbReference type="AlphaFoldDB" id="A0A1W2AGR7"/>
<evidence type="ECO:0000256" key="1">
    <source>
        <dbReference type="ARBA" id="ARBA00004141"/>
    </source>
</evidence>
<dbReference type="InterPro" id="IPR000298">
    <property type="entry name" value="Cyt_c_oxidase-like_su3"/>
</dbReference>
<sequence length="198" mass="22705">MNQSMDTTGSRTGMWLFLYTEIMLFGGLFVIYAAYYRMHTMDFIASGKELDMVMGAANTVILLISSFCVAASITAVQQERKKLACTLLSITLALGFLFLINKYFEWGHKFDLGIYPDSPAMEDSPHGRILFFSLYYTITGLHGIHIVIGMILLSVTMLFIFMDKIRADHFVFLENAGLYWHLVDLIWIFIFPLFYLIL</sequence>
<dbReference type="SUPFAM" id="SSF81452">
    <property type="entry name" value="Cytochrome c oxidase subunit III-like"/>
    <property type="match status" value="1"/>
</dbReference>
<dbReference type="GO" id="GO:0004129">
    <property type="term" value="F:cytochrome-c oxidase activity"/>
    <property type="evidence" value="ECO:0007669"/>
    <property type="project" value="InterPro"/>
</dbReference>
<dbReference type="OrthoDB" id="9810850at2"/>
<keyword evidence="4 7" id="KW-1133">Transmembrane helix</keyword>
<protein>
    <submittedName>
        <fullName evidence="9">Cytochrome c oxidase subunit 3</fullName>
    </submittedName>
</protein>
<dbReference type="PANTHER" id="PTHR11403">
    <property type="entry name" value="CYTOCHROME C OXIDASE SUBUNIT III"/>
    <property type="match status" value="1"/>
</dbReference>
<proteinExistence type="inferred from homology"/>
<feature type="transmembrane region" description="Helical" evidence="7">
    <location>
        <begin position="83"/>
        <end position="104"/>
    </location>
</feature>
<accession>A0A1W2AGR7</accession>
<evidence type="ECO:0000313" key="9">
    <source>
        <dbReference type="EMBL" id="SMC59887.1"/>
    </source>
</evidence>
<organism evidence="9 10">
    <name type="scientific">Desulfocicer vacuolatum DSM 3385</name>
    <dbReference type="NCBI Taxonomy" id="1121400"/>
    <lineage>
        <taxon>Bacteria</taxon>
        <taxon>Pseudomonadati</taxon>
        <taxon>Thermodesulfobacteriota</taxon>
        <taxon>Desulfobacteria</taxon>
        <taxon>Desulfobacterales</taxon>
        <taxon>Desulfobacteraceae</taxon>
        <taxon>Desulfocicer</taxon>
    </lineage>
</organism>
<dbReference type="EMBL" id="FWXY01000005">
    <property type="protein sequence ID" value="SMC59887.1"/>
    <property type="molecule type" value="Genomic_DNA"/>
</dbReference>
<dbReference type="PANTHER" id="PTHR11403:SF6">
    <property type="entry name" value="NITRIC OXIDE REDUCTASE SUBUNIT E"/>
    <property type="match status" value="1"/>
</dbReference>
<evidence type="ECO:0000256" key="5">
    <source>
        <dbReference type="ARBA" id="ARBA00023136"/>
    </source>
</evidence>
<comment type="similarity">
    <text evidence="2 6">Belongs to the cytochrome c oxidase subunit 3 family.</text>
</comment>
<gene>
    <name evidence="9" type="ORF">SAMN02746065_10572</name>
</gene>
<evidence type="ECO:0000313" key="10">
    <source>
        <dbReference type="Proteomes" id="UP000192418"/>
    </source>
</evidence>
<dbReference type="Gene3D" id="1.20.120.80">
    <property type="entry name" value="Cytochrome c oxidase, subunit III, four-helix bundle"/>
    <property type="match status" value="1"/>
</dbReference>
<dbReference type="GO" id="GO:0019646">
    <property type="term" value="P:aerobic electron transport chain"/>
    <property type="evidence" value="ECO:0007669"/>
    <property type="project" value="InterPro"/>
</dbReference>
<dbReference type="InterPro" id="IPR035973">
    <property type="entry name" value="Cyt_c_oxidase_su3-like_sf"/>
</dbReference>
<evidence type="ECO:0000256" key="6">
    <source>
        <dbReference type="RuleBase" id="RU003376"/>
    </source>
</evidence>
<dbReference type="GO" id="GO:0005886">
    <property type="term" value="C:plasma membrane"/>
    <property type="evidence" value="ECO:0007669"/>
    <property type="project" value="UniProtKB-SubCell"/>
</dbReference>
<dbReference type="RefSeq" id="WP_084067541.1">
    <property type="nucleotide sequence ID" value="NZ_FWXY01000005.1"/>
</dbReference>
<feature type="domain" description="Heme-copper oxidase subunit III family profile" evidence="8">
    <location>
        <begin position="1"/>
        <end position="198"/>
    </location>
</feature>
<dbReference type="Proteomes" id="UP000192418">
    <property type="component" value="Unassembled WGS sequence"/>
</dbReference>
<evidence type="ECO:0000259" key="8">
    <source>
        <dbReference type="PROSITE" id="PS50253"/>
    </source>
</evidence>
<reference evidence="9 10" key="1">
    <citation type="submission" date="2017-04" db="EMBL/GenBank/DDBJ databases">
        <authorList>
            <person name="Afonso C.L."/>
            <person name="Miller P.J."/>
            <person name="Scott M.A."/>
            <person name="Spackman E."/>
            <person name="Goraichik I."/>
            <person name="Dimitrov K.M."/>
            <person name="Suarez D.L."/>
            <person name="Swayne D.E."/>
        </authorList>
    </citation>
    <scope>NUCLEOTIDE SEQUENCE [LARGE SCALE GENOMIC DNA]</scope>
    <source>
        <strain evidence="9 10">DSM 3385</strain>
    </source>
</reference>
<dbReference type="Pfam" id="PF00510">
    <property type="entry name" value="COX3"/>
    <property type="match status" value="1"/>
</dbReference>
<feature type="transmembrane region" description="Helical" evidence="7">
    <location>
        <begin position="178"/>
        <end position="197"/>
    </location>
</feature>
<comment type="subcellular location">
    <subcellularLocation>
        <location evidence="6">Cell membrane</location>
        <topology evidence="6">Multi-pass membrane protein</topology>
    </subcellularLocation>
    <subcellularLocation>
        <location evidence="1">Membrane</location>
        <topology evidence="1">Multi-pass membrane protein</topology>
    </subcellularLocation>
</comment>
<keyword evidence="3 6" id="KW-0812">Transmembrane</keyword>